<dbReference type="HOGENOM" id="CLU_115019_3_3_4"/>
<sequence>MSAKETSMFFKAIILLKRREDMSAQDFAAWWLGQHAALARQLPGLRGLRFNLVTADGEGAIDGVSELWFDSKEAFDAAYDTKHGRAVAADSMAHVSRRERLFVDEHTLVDTGV</sequence>
<organism evidence="2 3">
    <name type="scientific">Methylibium petroleiphilum (strain ATCC BAA-1232 / LMG 22953 / PM1)</name>
    <dbReference type="NCBI Taxonomy" id="420662"/>
    <lineage>
        <taxon>Bacteria</taxon>
        <taxon>Pseudomonadati</taxon>
        <taxon>Pseudomonadota</taxon>
        <taxon>Betaproteobacteria</taxon>
        <taxon>Burkholderiales</taxon>
        <taxon>Sphaerotilaceae</taxon>
        <taxon>Methylibium</taxon>
    </lineage>
</organism>
<dbReference type="Gene3D" id="3.30.70.100">
    <property type="match status" value="1"/>
</dbReference>
<dbReference type="AlphaFoldDB" id="A2SCP3"/>
<dbReference type="STRING" id="420662.Mpe_A0370"/>
<dbReference type="NCBIfam" id="TIGR02118">
    <property type="entry name" value="EthD family reductase"/>
    <property type="match status" value="1"/>
</dbReference>
<dbReference type="SUPFAM" id="SSF54909">
    <property type="entry name" value="Dimeric alpha+beta barrel"/>
    <property type="match status" value="1"/>
</dbReference>
<feature type="domain" description="EthD" evidence="1">
    <location>
        <begin position="19"/>
        <end position="92"/>
    </location>
</feature>
<accession>A2SCP3</accession>
<reference evidence="2 3" key="1">
    <citation type="journal article" date="2007" name="J. Bacteriol.">
        <title>Whole-genome analysis of the methyl tert-butyl ether-degrading beta-proteobacterium Methylibium petroleiphilum PM1.</title>
        <authorList>
            <person name="Kane S.R."/>
            <person name="Chakicherla A.Y."/>
            <person name="Chain P.S.G."/>
            <person name="Schmidt R."/>
            <person name="Shin M.W."/>
            <person name="Legler T.C."/>
            <person name="Scow K.M."/>
            <person name="Larimer F.W."/>
            <person name="Lucas S.M."/>
            <person name="Richardson P.M."/>
            <person name="Hristova K.R."/>
        </authorList>
    </citation>
    <scope>NUCLEOTIDE SEQUENCE [LARGE SCALE GENOMIC DNA]</scope>
    <source>
        <strain evidence="3">ATCC BAA-1232 / LMG 22953 / PM1</strain>
    </source>
</reference>
<keyword evidence="3" id="KW-1185">Reference proteome</keyword>
<dbReference type="InterPro" id="IPR009799">
    <property type="entry name" value="EthD_dom"/>
</dbReference>
<dbReference type="GO" id="GO:0016491">
    <property type="term" value="F:oxidoreductase activity"/>
    <property type="evidence" value="ECO:0007669"/>
    <property type="project" value="InterPro"/>
</dbReference>
<dbReference type="RefSeq" id="WP_011827971.1">
    <property type="nucleotide sequence ID" value="NC_008825.1"/>
</dbReference>
<evidence type="ECO:0000313" key="3">
    <source>
        <dbReference type="Proteomes" id="UP000000366"/>
    </source>
</evidence>
<protein>
    <recommendedName>
        <fullName evidence="1">EthD domain-containing protein</fullName>
    </recommendedName>
</protein>
<evidence type="ECO:0000259" key="1">
    <source>
        <dbReference type="Pfam" id="PF07110"/>
    </source>
</evidence>
<dbReference type="Pfam" id="PF07110">
    <property type="entry name" value="EthD"/>
    <property type="match status" value="1"/>
</dbReference>
<proteinExistence type="predicted"/>
<dbReference type="SMR" id="A2SCP3"/>
<gene>
    <name evidence="2" type="ordered locus">Mpe_A0370</name>
</gene>
<dbReference type="EMBL" id="CP000555">
    <property type="protein sequence ID" value="ABM93332.1"/>
    <property type="molecule type" value="Genomic_DNA"/>
</dbReference>
<name>A2SCP3_METPP</name>
<dbReference type="KEGG" id="mpt:Mpe_A0370"/>
<dbReference type="Proteomes" id="UP000000366">
    <property type="component" value="Chromosome"/>
</dbReference>
<evidence type="ECO:0000313" key="2">
    <source>
        <dbReference type="EMBL" id="ABM93332.1"/>
    </source>
</evidence>
<dbReference type="eggNOG" id="ENOG5031I3P">
    <property type="taxonomic scope" value="Bacteria"/>
</dbReference>
<dbReference type="InterPro" id="IPR011008">
    <property type="entry name" value="Dimeric_a/b-barrel"/>
</dbReference>